<protein>
    <recommendedName>
        <fullName evidence="1">ABC-type transport auxiliary lipoprotein component domain-containing protein</fullName>
    </recommendedName>
</protein>
<evidence type="ECO:0000259" key="1">
    <source>
        <dbReference type="Pfam" id="PF03886"/>
    </source>
</evidence>
<comment type="caution">
    <text evidence="2">The sequence shown here is derived from an EMBL/GenBank/DDBJ whole genome shotgun (WGS) entry which is preliminary data.</text>
</comment>
<dbReference type="AlphaFoldDB" id="A0A117XZ02"/>
<feature type="domain" description="ABC-type transport auxiliary lipoprotein component" evidence="1">
    <location>
        <begin position="30"/>
        <end position="188"/>
    </location>
</feature>
<dbReference type="EMBL" id="LOTN01000016">
    <property type="protein sequence ID" value="KUZ93574.1"/>
    <property type="molecule type" value="Genomic_DNA"/>
</dbReference>
<accession>A0A117XZ02</accession>
<dbReference type="Gene3D" id="3.40.50.10610">
    <property type="entry name" value="ABC-type transport auxiliary lipoprotein component"/>
    <property type="match status" value="1"/>
</dbReference>
<dbReference type="Pfam" id="PF03886">
    <property type="entry name" value="ABC_trans_aux"/>
    <property type="match status" value="1"/>
</dbReference>
<dbReference type="Proteomes" id="UP000065521">
    <property type="component" value="Unassembled WGS sequence"/>
</dbReference>
<evidence type="ECO:0000313" key="2">
    <source>
        <dbReference type="EMBL" id="KUZ93574.1"/>
    </source>
</evidence>
<organism evidence="2 3">
    <name type="scientific">Burkholderia ubonensis</name>
    <dbReference type="NCBI Taxonomy" id="101571"/>
    <lineage>
        <taxon>Bacteria</taxon>
        <taxon>Pseudomonadati</taxon>
        <taxon>Pseudomonadota</taxon>
        <taxon>Betaproteobacteria</taxon>
        <taxon>Burkholderiales</taxon>
        <taxon>Burkholderiaceae</taxon>
        <taxon>Burkholderia</taxon>
        <taxon>Burkholderia cepacia complex</taxon>
    </lineage>
</organism>
<sequence>MFRAALPALFCAEIFGIAACSLSGPPPAEYVLGALPAATATTVGQTGLPVLEVKRVQLPDYLDSTDILERRGNQLVPSSTSRWGERLSVGMTRALSASLAARLPRMVVTATPPIERPARQLLVDVAAFESREDRQIVLVARWTILDGTSRQILLTQETSLVEPVAGADDGAIVTAMSHALEELADQLAARIKSDCGMC</sequence>
<proteinExistence type="predicted"/>
<evidence type="ECO:0000313" key="3">
    <source>
        <dbReference type="Proteomes" id="UP000065521"/>
    </source>
</evidence>
<name>A0A117XZ02_9BURK</name>
<dbReference type="InterPro" id="IPR005586">
    <property type="entry name" value="ABC_trans_aux"/>
</dbReference>
<dbReference type="SUPFAM" id="SSF159594">
    <property type="entry name" value="XCC0632-like"/>
    <property type="match status" value="1"/>
</dbReference>
<gene>
    <name evidence="2" type="ORF">WI38_08230</name>
</gene>
<reference evidence="2 3" key="1">
    <citation type="submission" date="2015-11" db="EMBL/GenBank/DDBJ databases">
        <title>Expanding the genomic diversity of Burkholderia species for the development of highly accurate diagnostics.</title>
        <authorList>
            <person name="Sahl J."/>
            <person name="Keim P."/>
            <person name="Wagner D."/>
        </authorList>
    </citation>
    <scope>NUCLEOTIDE SEQUENCE [LARGE SCALE GENOMIC DNA]</scope>
    <source>
        <strain evidence="2 3">RF32-BP4</strain>
    </source>
</reference>